<dbReference type="Proteomes" id="UP000036196">
    <property type="component" value="Unassembled WGS sequence"/>
</dbReference>
<dbReference type="InterPro" id="IPR000847">
    <property type="entry name" value="LysR_HTH_N"/>
</dbReference>
<sequence length="319" mass="33731">MDIKMLKALLAVADTGNVTKASAQLHLVQPAVSRQIKLLEEAFGARLFDRSPHGMVLTAAGEILAGHARRILDELSEARYKISASVQQVSGSVTLGMLPSLCDLLSAPLYARVTAAFPALRLNIVSGYAGHLREGLSRGSIDCALVYADDEEHHRFIPSLEEALWLVGPGNAALPAGGVSWQTLARTPLILPPLPHGIRRLAERAARRQNVALKVVTETDSLSVQKQLVLAGAGMTLLPAIAIEEACACGTFCCAPVGDPPLTRTLGFALPLAGESPAARHVLGLFDACLRERIGDGGWPHARLLTPTAGEALCSLVSE</sequence>
<evidence type="ECO:0000256" key="3">
    <source>
        <dbReference type="ARBA" id="ARBA00023125"/>
    </source>
</evidence>
<dbReference type="PATRIC" id="fig|61647.15.peg.1851"/>
<comment type="similarity">
    <text evidence="1">Belongs to the LysR transcriptional regulatory family.</text>
</comment>
<dbReference type="GO" id="GO:0003700">
    <property type="term" value="F:DNA-binding transcription factor activity"/>
    <property type="evidence" value="ECO:0007669"/>
    <property type="project" value="InterPro"/>
</dbReference>
<protein>
    <recommendedName>
        <fullName evidence="6">HTH lysR-type domain-containing protein</fullName>
    </recommendedName>
</protein>
<dbReference type="InterPro" id="IPR005119">
    <property type="entry name" value="LysR_subst-bd"/>
</dbReference>
<dbReference type="Pfam" id="PF03466">
    <property type="entry name" value="LysR_substrate"/>
    <property type="match status" value="1"/>
</dbReference>
<evidence type="ECO:0000256" key="4">
    <source>
        <dbReference type="ARBA" id="ARBA00023159"/>
    </source>
</evidence>
<keyword evidence="4" id="KW-0010">Activator</keyword>
<proteinExistence type="inferred from homology"/>
<keyword evidence="3" id="KW-0238">DNA-binding</keyword>
<name>A0A0J5M658_PLUGE</name>
<dbReference type="Pfam" id="PF00126">
    <property type="entry name" value="HTH_1"/>
    <property type="match status" value="1"/>
</dbReference>
<dbReference type="Gene3D" id="1.10.10.10">
    <property type="entry name" value="Winged helix-like DNA-binding domain superfamily/Winged helix DNA-binding domain"/>
    <property type="match status" value="1"/>
</dbReference>
<dbReference type="InterPro" id="IPR036388">
    <property type="entry name" value="WH-like_DNA-bd_sf"/>
</dbReference>
<dbReference type="PROSITE" id="PS50931">
    <property type="entry name" value="HTH_LYSR"/>
    <property type="match status" value="1"/>
</dbReference>
<accession>A0A0J5M658</accession>
<evidence type="ECO:0000259" key="6">
    <source>
        <dbReference type="PROSITE" id="PS50931"/>
    </source>
</evidence>
<dbReference type="Gene3D" id="3.40.190.10">
    <property type="entry name" value="Periplasmic binding protein-like II"/>
    <property type="match status" value="2"/>
</dbReference>
<dbReference type="SUPFAM" id="SSF46785">
    <property type="entry name" value="Winged helix' DNA-binding domain"/>
    <property type="match status" value="1"/>
</dbReference>
<dbReference type="GO" id="GO:2000142">
    <property type="term" value="P:regulation of DNA-templated transcription initiation"/>
    <property type="evidence" value="ECO:0007669"/>
    <property type="project" value="TreeGrafter"/>
</dbReference>
<gene>
    <name evidence="7" type="ORF">ABW06_02270</name>
</gene>
<dbReference type="PRINTS" id="PR00039">
    <property type="entry name" value="HTHLYSR"/>
</dbReference>
<dbReference type="PANTHER" id="PTHR30293:SF0">
    <property type="entry name" value="NITROGEN ASSIMILATION REGULATORY PROTEIN NAC"/>
    <property type="match status" value="1"/>
</dbReference>
<dbReference type="SUPFAM" id="SSF53850">
    <property type="entry name" value="Periplasmic binding protein-like II"/>
    <property type="match status" value="1"/>
</dbReference>
<keyword evidence="2" id="KW-0805">Transcription regulation</keyword>
<dbReference type="EMBL" id="LDZF01000002">
    <property type="protein sequence ID" value="KMK16068.1"/>
    <property type="molecule type" value="Genomic_DNA"/>
</dbReference>
<dbReference type="GO" id="GO:0003677">
    <property type="term" value="F:DNA binding"/>
    <property type="evidence" value="ECO:0007669"/>
    <property type="project" value="UniProtKB-KW"/>
</dbReference>
<dbReference type="InterPro" id="IPR036390">
    <property type="entry name" value="WH_DNA-bd_sf"/>
</dbReference>
<keyword evidence="8" id="KW-1185">Reference proteome</keyword>
<evidence type="ECO:0000256" key="5">
    <source>
        <dbReference type="ARBA" id="ARBA00023163"/>
    </source>
</evidence>
<dbReference type="AlphaFoldDB" id="A0A0J5M658"/>
<evidence type="ECO:0000313" key="7">
    <source>
        <dbReference type="EMBL" id="KMK16068.1"/>
    </source>
</evidence>
<reference evidence="7 8" key="1">
    <citation type="submission" date="2015-05" db="EMBL/GenBank/DDBJ databases">
        <title>Genome sequences of Pluralibacter gergoviae.</title>
        <authorList>
            <person name="Greninger A.L."/>
            <person name="Miller S."/>
        </authorList>
    </citation>
    <scope>NUCLEOTIDE SEQUENCE [LARGE SCALE GENOMIC DNA]</scope>
    <source>
        <strain evidence="7 8">JS81F13</strain>
    </source>
</reference>
<dbReference type="PANTHER" id="PTHR30293">
    <property type="entry name" value="TRANSCRIPTIONAL REGULATORY PROTEIN NAC-RELATED"/>
    <property type="match status" value="1"/>
</dbReference>
<organism evidence="7 8">
    <name type="scientific">Pluralibacter gergoviae</name>
    <name type="common">Enterobacter gergoviae</name>
    <dbReference type="NCBI Taxonomy" id="61647"/>
    <lineage>
        <taxon>Bacteria</taxon>
        <taxon>Pseudomonadati</taxon>
        <taxon>Pseudomonadota</taxon>
        <taxon>Gammaproteobacteria</taxon>
        <taxon>Enterobacterales</taxon>
        <taxon>Enterobacteriaceae</taxon>
        <taxon>Pluralibacter</taxon>
    </lineage>
</organism>
<evidence type="ECO:0000256" key="1">
    <source>
        <dbReference type="ARBA" id="ARBA00009437"/>
    </source>
</evidence>
<dbReference type="STRING" id="61647.LG71_26205"/>
<comment type="caution">
    <text evidence="7">The sequence shown here is derived from an EMBL/GenBank/DDBJ whole genome shotgun (WGS) entry which is preliminary data.</text>
</comment>
<evidence type="ECO:0000313" key="8">
    <source>
        <dbReference type="Proteomes" id="UP000036196"/>
    </source>
</evidence>
<evidence type="ECO:0000256" key="2">
    <source>
        <dbReference type="ARBA" id="ARBA00023015"/>
    </source>
</evidence>
<dbReference type="FunFam" id="1.10.10.10:FF:000001">
    <property type="entry name" value="LysR family transcriptional regulator"/>
    <property type="match status" value="1"/>
</dbReference>
<keyword evidence="5" id="KW-0804">Transcription</keyword>
<feature type="domain" description="HTH lysR-type" evidence="6">
    <location>
        <begin position="1"/>
        <end position="58"/>
    </location>
</feature>